<evidence type="ECO:0000313" key="1">
    <source>
        <dbReference type="EMBL" id="CUQ20747.1"/>
    </source>
</evidence>
<dbReference type="EMBL" id="CZBE01000036">
    <property type="protein sequence ID" value="CUQ20747.1"/>
    <property type="molecule type" value="Genomic_DNA"/>
</dbReference>
<protein>
    <submittedName>
        <fullName evidence="1">Uncharacterized protein</fullName>
    </submittedName>
</protein>
<dbReference type="AlphaFoldDB" id="A0A174UL26"/>
<proteinExistence type="predicted"/>
<evidence type="ECO:0000313" key="2">
    <source>
        <dbReference type="Proteomes" id="UP000095765"/>
    </source>
</evidence>
<gene>
    <name evidence="1" type="ORF">ERS852551_03540</name>
</gene>
<dbReference type="RefSeq" id="WP_055246102.1">
    <property type="nucleotide sequence ID" value="NZ_CABIWA010000027.1"/>
</dbReference>
<organism evidence="1 2">
    <name type="scientific">Anaerotruncus colihominis</name>
    <dbReference type="NCBI Taxonomy" id="169435"/>
    <lineage>
        <taxon>Bacteria</taxon>
        <taxon>Bacillati</taxon>
        <taxon>Bacillota</taxon>
        <taxon>Clostridia</taxon>
        <taxon>Eubacteriales</taxon>
        <taxon>Oscillospiraceae</taxon>
        <taxon>Anaerotruncus</taxon>
    </lineage>
</organism>
<dbReference type="Proteomes" id="UP000095765">
    <property type="component" value="Unassembled WGS sequence"/>
</dbReference>
<name>A0A174UL26_9FIRM</name>
<reference evidence="1 2" key="1">
    <citation type="submission" date="2015-09" db="EMBL/GenBank/DDBJ databases">
        <authorList>
            <consortium name="Pathogen Informatics"/>
        </authorList>
    </citation>
    <scope>NUCLEOTIDE SEQUENCE [LARGE SCALE GENOMIC DNA]</scope>
    <source>
        <strain evidence="1 2">2789STDY5834939</strain>
    </source>
</reference>
<sequence>MVNAYKKALRRFWAGRCSVFIRKAAVNPDNGRNEPCEVQILKDVPCRLSFSSAPGISETHEAAGVQQTIKMFLANGVEIPAGSKIRVTQNGRTADYARSGEPACYCAHQEIELALFKRWA</sequence>
<accession>A0A174UL26</accession>
<dbReference type="OrthoDB" id="2942871at2"/>